<name>A0A1S9RXC0_PENBI</name>
<dbReference type="Pfam" id="PF04387">
    <property type="entry name" value="PTPLA"/>
    <property type="match status" value="1"/>
</dbReference>
<feature type="transmembrane region" description="Helical" evidence="14">
    <location>
        <begin position="159"/>
        <end position="180"/>
    </location>
</feature>
<evidence type="ECO:0000256" key="10">
    <source>
        <dbReference type="ARBA" id="ARBA00023136"/>
    </source>
</evidence>
<proteinExistence type="inferred from homology"/>
<evidence type="ECO:0000256" key="1">
    <source>
        <dbReference type="ARBA" id="ARBA00004141"/>
    </source>
</evidence>
<protein>
    <recommendedName>
        <fullName evidence="4 14">Very-long-chain (3R)-3-hydroxyacyl-CoA dehydratase</fullName>
        <ecNumber evidence="4 14">4.2.1.134</ecNumber>
    </recommendedName>
</protein>
<accession>A0A1S9RXC0</accession>
<evidence type="ECO:0000256" key="6">
    <source>
        <dbReference type="ARBA" id="ARBA00022692"/>
    </source>
</evidence>
<comment type="function">
    <text evidence="14">Catalyzes the third of the four reactions of the long-chain fatty acids elongation cycle. This endoplasmic reticulum-bound enzymatic process, allows the addition of two carbons to the chain of long- and very long-chain fatty acids/VLCFAs per cycle. This enzyme catalyzes the dehydration of the 3-hydroxyacyl-CoA intermediate into trans-2,3-enoyl-CoA, within each cycle of fatty acid elongation. Thereby, it participates to the production of VLCFAs of different chain lengths that are involved in multiple biological processes as precursors of membrane lipids and lipid mediators.</text>
</comment>
<keyword evidence="11 14" id="KW-0275">Fatty acid biosynthesis</keyword>
<dbReference type="GO" id="GO:0102158">
    <property type="term" value="F:very-long-chain (3R)-3-hydroxyacyl-CoA dehydratase activity"/>
    <property type="evidence" value="ECO:0007669"/>
    <property type="project" value="UniProtKB-EC"/>
</dbReference>
<keyword evidence="8 14" id="KW-1133">Transmembrane helix</keyword>
<dbReference type="GO" id="GO:0042761">
    <property type="term" value="P:very long-chain fatty acid biosynthetic process"/>
    <property type="evidence" value="ECO:0007669"/>
    <property type="project" value="TreeGrafter"/>
</dbReference>
<comment type="subcellular location">
    <subcellularLocation>
        <location evidence="14">Endoplasmic reticulum membrane</location>
        <topology evidence="14">Multi-pass membrane protein</topology>
    </subcellularLocation>
    <subcellularLocation>
        <location evidence="1">Membrane</location>
        <topology evidence="1">Multi-pass membrane protein</topology>
    </subcellularLocation>
</comment>
<dbReference type="PANTHER" id="PTHR11035:SF3">
    <property type="entry name" value="VERY-LONG-CHAIN (3R)-3-HYDROXYACYL-COA DEHYDRATASE"/>
    <property type="match status" value="1"/>
</dbReference>
<evidence type="ECO:0000256" key="3">
    <source>
        <dbReference type="ARBA" id="ARBA00007811"/>
    </source>
</evidence>
<evidence type="ECO:0000256" key="11">
    <source>
        <dbReference type="ARBA" id="ARBA00023160"/>
    </source>
</evidence>
<comment type="similarity">
    <text evidence="3 14">Belongs to the very long-chain fatty acids dehydratase HACD family.</text>
</comment>
<evidence type="ECO:0000256" key="8">
    <source>
        <dbReference type="ARBA" id="ARBA00022989"/>
    </source>
</evidence>
<keyword evidence="12 14" id="KW-0456">Lyase</keyword>
<evidence type="ECO:0000313" key="15">
    <source>
        <dbReference type="EMBL" id="OOQ89971.1"/>
    </source>
</evidence>
<organism evidence="15 16">
    <name type="scientific">Penicillium brasilianum</name>
    <dbReference type="NCBI Taxonomy" id="104259"/>
    <lineage>
        <taxon>Eukaryota</taxon>
        <taxon>Fungi</taxon>
        <taxon>Dikarya</taxon>
        <taxon>Ascomycota</taxon>
        <taxon>Pezizomycotina</taxon>
        <taxon>Eurotiomycetes</taxon>
        <taxon>Eurotiomycetidae</taxon>
        <taxon>Eurotiales</taxon>
        <taxon>Aspergillaceae</taxon>
        <taxon>Penicillium</taxon>
    </lineage>
</organism>
<feature type="transmembrane region" description="Helical" evidence="14">
    <location>
        <begin position="192"/>
        <end position="212"/>
    </location>
</feature>
<comment type="caution">
    <text evidence="15">The sequence shown here is derived from an EMBL/GenBank/DDBJ whole genome shotgun (WGS) entry which is preliminary data.</text>
</comment>
<gene>
    <name evidence="15" type="ORF">PEBR_05780</name>
</gene>
<comment type="catalytic activity">
    <reaction evidence="13 14">
        <text>a very-long-chain (3R)-3-hydroxyacyl-CoA = a very-long-chain (2E)-enoyl-CoA + H2O</text>
        <dbReference type="Rhea" id="RHEA:45812"/>
        <dbReference type="ChEBI" id="CHEBI:15377"/>
        <dbReference type="ChEBI" id="CHEBI:83728"/>
        <dbReference type="ChEBI" id="CHEBI:85440"/>
        <dbReference type="EC" id="4.2.1.134"/>
    </reaction>
</comment>
<evidence type="ECO:0000256" key="12">
    <source>
        <dbReference type="ARBA" id="ARBA00023239"/>
    </source>
</evidence>
<dbReference type="InterPro" id="IPR007482">
    <property type="entry name" value="Tyr_Pase-like_PTPLA"/>
</dbReference>
<evidence type="ECO:0000256" key="5">
    <source>
        <dbReference type="ARBA" id="ARBA00022516"/>
    </source>
</evidence>
<keyword evidence="9 14" id="KW-0443">Lipid metabolism</keyword>
<evidence type="ECO:0000256" key="13">
    <source>
        <dbReference type="ARBA" id="ARBA00036671"/>
    </source>
</evidence>
<keyword evidence="10 14" id="KW-0472">Membrane</keyword>
<evidence type="ECO:0000256" key="14">
    <source>
        <dbReference type="RuleBase" id="RU363109"/>
    </source>
</evidence>
<sequence length="230" mass="25238">MASKQSTPRPSGPTGLTRGYLFTYNTANLLAWGTCLLYTASLIPNALASSTLSSIFPTTFNPLLLATQSLALLEVLHSLVRLVRAPFITTAMQVASRLLVVWGILVPFGGEIVGARGTQVGDYAYLGCVAAWGITEVIRYGFFAITLSGGDVPAWWTWLRYNTFYVLYPIGITSECTLIFKALGPAGQLNPLFQYFLIAVLVIYVPGSYILYTHMIAQRRKVLRGKKRAD</sequence>
<dbReference type="GO" id="GO:0005789">
    <property type="term" value="C:endoplasmic reticulum membrane"/>
    <property type="evidence" value="ECO:0007669"/>
    <property type="project" value="UniProtKB-SubCell"/>
</dbReference>
<dbReference type="AlphaFoldDB" id="A0A1S9RXC0"/>
<keyword evidence="7 14" id="KW-0276">Fatty acid metabolism</keyword>
<feature type="transmembrane region" description="Helical" evidence="14">
    <location>
        <begin position="63"/>
        <end position="83"/>
    </location>
</feature>
<dbReference type="Proteomes" id="UP000190744">
    <property type="component" value="Unassembled WGS sequence"/>
</dbReference>
<evidence type="ECO:0000313" key="16">
    <source>
        <dbReference type="Proteomes" id="UP000190744"/>
    </source>
</evidence>
<evidence type="ECO:0000256" key="2">
    <source>
        <dbReference type="ARBA" id="ARBA00005194"/>
    </source>
</evidence>
<evidence type="ECO:0000256" key="9">
    <source>
        <dbReference type="ARBA" id="ARBA00023098"/>
    </source>
</evidence>
<keyword evidence="14" id="KW-0256">Endoplasmic reticulum</keyword>
<feature type="transmembrane region" description="Helical" evidence="14">
    <location>
        <begin position="21"/>
        <end position="43"/>
    </location>
</feature>
<dbReference type="GO" id="GO:0030148">
    <property type="term" value="P:sphingolipid biosynthetic process"/>
    <property type="evidence" value="ECO:0007669"/>
    <property type="project" value="TreeGrafter"/>
</dbReference>
<keyword evidence="6 14" id="KW-0812">Transmembrane</keyword>
<feature type="transmembrane region" description="Helical" evidence="14">
    <location>
        <begin position="95"/>
        <end position="117"/>
    </location>
</feature>
<dbReference type="EMBL" id="LJBN01000100">
    <property type="protein sequence ID" value="OOQ89971.1"/>
    <property type="molecule type" value="Genomic_DNA"/>
</dbReference>
<dbReference type="GO" id="GO:0030497">
    <property type="term" value="P:fatty acid elongation"/>
    <property type="evidence" value="ECO:0007669"/>
    <property type="project" value="TreeGrafter"/>
</dbReference>
<reference evidence="16" key="1">
    <citation type="submission" date="2015-09" db="EMBL/GenBank/DDBJ databases">
        <authorList>
            <person name="Fill T.P."/>
            <person name="Baretta J.F."/>
            <person name="de Almeida L.G."/>
            <person name="Rocha M."/>
            <person name="de Souza D.H."/>
            <person name="Malavazi I."/>
            <person name="Cerdeira L.T."/>
            <person name="Hong H."/>
            <person name="Samborskyy M."/>
            <person name="de Vasconcelos A.T."/>
            <person name="Leadlay P."/>
            <person name="Rodrigues-Filho E."/>
        </authorList>
    </citation>
    <scope>NUCLEOTIDE SEQUENCE [LARGE SCALE GENOMIC DNA]</scope>
    <source>
        <strain evidence="16">LaBioMMi 136</strain>
    </source>
</reference>
<dbReference type="UniPathway" id="UPA00094"/>
<evidence type="ECO:0000256" key="7">
    <source>
        <dbReference type="ARBA" id="ARBA00022832"/>
    </source>
</evidence>
<dbReference type="PANTHER" id="PTHR11035">
    <property type="entry name" value="VERY-LONG-CHAIN (3R)-3-HYDROXYACYL-COA DEHYDRATASE"/>
    <property type="match status" value="1"/>
</dbReference>
<evidence type="ECO:0000256" key="4">
    <source>
        <dbReference type="ARBA" id="ARBA00013122"/>
    </source>
</evidence>
<keyword evidence="5 14" id="KW-0444">Lipid biosynthesis</keyword>
<dbReference type="EC" id="4.2.1.134" evidence="4 14"/>
<comment type="pathway">
    <text evidence="2 14">Lipid metabolism; fatty acid biosynthesis.</text>
</comment>